<dbReference type="RefSeq" id="WP_254032490.1">
    <property type="nucleotide sequence ID" value="NZ_LR882963.1"/>
</dbReference>
<feature type="compositionally biased region" description="Acidic residues" evidence="1">
    <location>
        <begin position="139"/>
        <end position="149"/>
    </location>
</feature>
<dbReference type="EMBL" id="LR882963">
    <property type="protein sequence ID" value="CAD5961170.1"/>
    <property type="molecule type" value="Genomic_DNA"/>
</dbReference>
<evidence type="ECO:0000313" key="2">
    <source>
        <dbReference type="EMBL" id="CAD5960698.1"/>
    </source>
</evidence>
<name>A0AAD1Q5P2_PLAAG</name>
<sequence length="777" mass="88533">MADKKPEWSDYAYDNDSISKRLGIEKDEVRRLKDEAATKSKKTVEGIVNPPGSVGAGIGGSIDINDLKKSYLRVGAKIPGLSVEFDTNGEGNIDIVNLIRVETIRIKCFYIQRFYLAGQFLYSDIQKVDSEECNKEPEPEPDPGGDTDETPSPKPNTGWSGIGQAVWWPNQFSKSTLILKDKTTGEIIGISKATYTMTAKCSRYFQNENGILWEISIKTSTSTSATFPGIYEQYNRSYSNNSEGKLYYYTSAEIYHLYKHLNPNYAEWYNLEDLQDFLNKKSKRESSTFFMYDDYMGLTDSYLIYGNGVNSSSETNEYLILDATIPNYLNLPKTSPLTPNKKPLTPNKKMEKECCDKLDKLLKRLAKYQGLGQKIKPINVKDNKIEEKGNKDDNFPMKIPKRWIDREAKPKDDYEVQNMRHLLLSVGIMLDRFEELFNPAGKDNGFPLKKPEEGLWKWLPGDGGDYEAPDPDYDPKKSKDDGKIKNKKLKIETYLDLFRYFLESQIRLELLFPIAQIRDSEISKRLIYPKAPGTIKINDLIQFQELMLLFINKTLGDPSGAVIIKDADPTQEGAQPITIENFDISDMLRKLLRFSVDINSDIDLTNNFSKRTLYQLLSAMQVLVKNHEMTEAIFEDLGMKEEQTFVPVKFFADPYAGVWESGKGFDPNKIKPENTEAGIEANLQSFLQEKEVEVKVSRRAKDETTDIRDLLAQIGRYAAELAAMGKIPNNPEAIQQAIDKARFELQTESALRRTDVRQASAAGRVRTKRNKPKGKQR</sequence>
<gene>
    <name evidence="2" type="ORF">PANO66_03264</name>
    <name evidence="3" type="ORF">PANO66_03295</name>
</gene>
<accession>A0AAD1Q5P2</accession>
<dbReference type="AlphaFoldDB" id="A0AAD1Q5P2"/>
<evidence type="ECO:0000256" key="1">
    <source>
        <dbReference type="SAM" id="MobiDB-lite"/>
    </source>
</evidence>
<dbReference type="EMBL" id="LR882963">
    <property type="protein sequence ID" value="CAD5960698.1"/>
    <property type="molecule type" value="Genomic_DNA"/>
</dbReference>
<feature type="region of interest" description="Disordered" evidence="1">
    <location>
        <begin position="754"/>
        <end position="777"/>
    </location>
</feature>
<feature type="region of interest" description="Disordered" evidence="1">
    <location>
        <begin position="131"/>
        <end position="156"/>
    </location>
</feature>
<feature type="compositionally biased region" description="Basic residues" evidence="1">
    <location>
        <begin position="765"/>
        <end position="777"/>
    </location>
</feature>
<protein>
    <submittedName>
        <fullName evidence="2">Uncharacterized protein</fullName>
    </submittedName>
</protein>
<dbReference type="Proteomes" id="UP001153761">
    <property type="component" value="Chromosome"/>
</dbReference>
<reference evidence="2" key="1">
    <citation type="submission" date="2020-09" db="EMBL/GenBank/DDBJ databases">
        <authorList>
            <person name="Blom J."/>
        </authorList>
    </citation>
    <scope>NUCLEOTIDE SEQUENCE</scope>
    <source>
        <strain evidence="2">No.66</strain>
    </source>
</reference>
<organism evidence="2 4">
    <name type="scientific">Planktothrix agardhii</name>
    <name type="common">Oscillatoria agardhii</name>
    <dbReference type="NCBI Taxonomy" id="1160"/>
    <lineage>
        <taxon>Bacteria</taxon>
        <taxon>Bacillati</taxon>
        <taxon>Cyanobacteriota</taxon>
        <taxon>Cyanophyceae</taxon>
        <taxon>Oscillatoriophycideae</taxon>
        <taxon>Oscillatoriales</taxon>
        <taxon>Microcoleaceae</taxon>
        <taxon>Planktothrix</taxon>
    </lineage>
</organism>
<evidence type="ECO:0000313" key="3">
    <source>
        <dbReference type="EMBL" id="CAD5961170.1"/>
    </source>
</evidence>
<proteinExistence type="predicted"/>
<evidence type="ECO:0000313" key="4">
    <source>
        <dbReference type="Proteomes" id="UP001153761"/>
    </source>
</evidence>